<feature type="compositionally biased region" description="Polar residues" evidence="1">
    <location>
        <begin position="79"/>
        <end position="92"/>
    </location>
</feature>
<feature type="region of interest" description="Disordered" evidence="1">
    <location>
        <begin position="47"/>
        <end position="93"/>
    </location>
</feature>
<organism evidence="2 3">
    <name type="scientific">Beauveria asiatica</name>
    <dbReference type="NCBI Taxonomy" id="1069075"/>
    <lineage>
        <taxon>Eukaryota</taxon>
        <taxon>Fungi</taxon>
        <taxon>Dikarya</taxon>
        <taxon>Ascomycota</taxon>
        <taxon>Pezizomycotina</taxon>
        <taxon>Sordariomycetes</taxon>
        <taxon>Hypocreomycetidae</taxon>
        <taxon>Hypocreales</taxon>
        <taxon>Cordycipitaceae</taxon>
        <taxon>Beauveria</taxon>
    </lineage>
</organism>
<reference evidence="2 3" key="1">
    <citation type="submission" date="2020-02" db="EMBL/GenBank/DDBJ databases">
        <title>Comparative genomics of the hypocrealean fungal genus Beauvera.</title>
        <authorList>
            <person name="Showalter D.N."/>
            <person name="Bushley K.E."/>
            <person name="Rehner S.A."/>
        </authorList>
    </citation>
    <scope>NUCLEOTIDE SEQUENCE [LARGE SCALE GENOMIC DNA]</scope>
    <source>
        <strain evidence="2 3">ARSEF4384</strain>
    </source>
</reference>
<name>A0AAW0RNC6_9HYPO</name>
<accession>A0AAW0RNC6</accession>
<proteinExistence type="predicted"/>
<sequence length="268" mass="30159">MHARSRAIYKSRQPPPFNRHIFFYPLCLPSHSSPLPARLTVKQHFVPPLPRRKFQPTNESSRHFSSPGHQPASRKRSRQSQSPANMISSVRSSAHAPFCDSRALARHEGPEIELATEYALSDRLFTVCMTIFIFRGQPDTYYNRHVLLYFSSPDCSTLHETIHAQRQEEGAPWNVYRLPGKTDWSEPSNYLAHVNAGAIMVRGDAVMAPVSVVAATPVAGRHKDGGWNCQNFLLEGLQSLVHQGMQSQDWYDAVEEELLDKVIDGAVG</sequence>
<comment type="caution">
    <text evidence="2">The sequence shown here is derived from an EMBL/GenBank/DDBJ whole genome shotgun (WGS) entry which is preliminary data.</text>
</comment>
<keyword evidence="3" id="KW-1185">Reference proteome</keyword>
<gene>
    <name evidence="2" type="ORF">G3M48_007227</name>
</gene>
<feature type="compositionally biased region" description="Polar residues" evidence="1">
    <location>
        <begin position="55"/>
        <end position="68"/>
    </location>
</feature>
<evidence type="ECO:0000313" key="3">
    <source>
        <dbReference type="Proteomes" id="UP001397290"/>
    </source>
</evidence>
<dbReference type="EMBL" id="JAAHCF010000510">
    <property type="protein sequence ID" value="KAK8143458.1"/>
    <property type="molecule type" value="Genomic_DNA"/>
</dbReference>
<evidence type="ECO:0000256" key="1">
    <source>
        <dbReference type="SAM" id="MobiDB-lite"/>
    </source>
</evidence>
<dbReference type="AlphaFoldDB" id="A0AAW0RNC6"/>
<evidence type="ECO:0000313" key="2">
    <source>
        <dbReference type="EMBL" id="KAK8143458.1"/>
    </source>
</evidence>
<protein>
    <submittedName>
        <fullName evidence="2">Uncharacterized protein</fullName>
    </submittedName>
</protein>
<dbReference type="Proteomes" id="UP001397290">
    <property type="component" value="Unassembled WGS sequence"/>
</dbReference>